<name>A0ABX2DH41_9SPHI</name>
<evidence type="ECO:0000313" key="2">
    <source>
        <dbReference type="Proteomes" id="UP000762110"/>
    </source>
</evidence>
<evidence type="ECO:0000313" key="1">
    <source>
        <dbReference type="EMBL" id="NQX32616.1"/>
    </source>
</evidence>
<dbReference type="Proteomes" id="UP000762110">
    <property type="component" value="Unassembled WGS sequence"/>
</dbReference>
<dbReference type="SUPFAM" id="SSF52172">
    <property type="entry name" value="CheY-like"/>
    <property type="match status" value="1"/>
</dbReference>
<reference evidence="1 2" key="1">
    <citation type="submission" date="2020-05" db="EMBL/GenBank/DDBJ databases">
        <title>Description of Pedobacter foliorum sp. nov.</title>
        <authorList>
            <person name="Qi S."/>
            <person name="Carlier A."/>
            <person name="Cnockaert M."/>
            <person name="Vandamme P."/>
        </authorList>
    </citation>
    <scope>NUCLEOTIDE SEQUENCE [LARGE SCALE GENOMIC DNA]</scope>
    <source>
        <strain evidence="1 2">LMG 31300</strain>
    </source>
</reference>
<organism evidence="1 2">
    <name type="scientific">Pedobacter boryungensis</name>
    <dbReference type="NCBI Taxonomy" id="869962"/>
    <lineage>
        <taxon>Bacteria</taxon>
        <taxon>Pseudomonadati</taxon>
        <taxon>Bacteroidota</taxon>
        <taxon>Sphingobacteriia</taxon>
        <taxon>Sphingobacteriales</taxon>
        <taxon>Sphingobacteriaceae</taxon>
        <taxon>Pedobacter</taxon>
    </lineage>
</organism>
<comment type="caution">
    <text evidence="1">The sequence shown here is derived from an EMBL/GenBank/DDBJ whole genome shotgun (WGS) entry which is preliminary data.</text>
</comment>
<keyword evidence="2" id="KW-1185">Reference proteome</keyword>
<accession>A0ABX2DH41</accession>
<gene>
    <name evidence="1" type="ORF">HQN85_12810</name>
</gene>
<sequence>MQIIQILVVGTHKPIMETIARLIDRDKIWQATIALSFADAIDICLQKNFSVVLIGAGIEEGQELQLKEHLAKSKPNIPIVKHYGGGSGLLFAEIHQALSKFH</sequence>
<proteinExistence type="predicted"/>
<dbReference type="InterPro" id="IPR011006">
    <property type="entry name" value="CheY-like_superfamily"/>
</dbReference>
<protein>
    <submittedName>
        <fullName evidence="1">Uncharacterized protein</fullName>
    </submittedName>
</protein>
<dbReference type="EMBL" id="JABMKV010000003">
    <property type="protein sequence ID" value="NQX32616.1"/>
    <property type="molecule type" value="Genomic_DNA"/>
</dbReference>
<dbReference type="RefSeq" id="WP_173272848.1">
    <property type="nucleotide sequence ID" value="NZ_JABMKV010000003.1"/>
</dbReference>